<gene>
    <name evidence="1" type="ORF">K469DRAFT_345942</name>
</gene>
<dbReference type="EMBL" id="ML994616">
    <property type="protein sequence ID" value="KAF2191985.1"/>
    <property type="molecule type" value="Genomic_DNA"/>
</dbReference>
<dbReference type="Proteomes" id="UP000800200">
    <property type="component" value="Unassembled WGS sequence"/>
</dbReference>
<proteinExistence type="predicted"/>
<reference evidence="1" key="1">
    <citation type="journal article" date="2020" name="Stud. Mycol.">
        <title>101 Dothideomycetes genomes: a test case for predicting lifestyles and emergence of pathogens.</title>
        <authorList>
            <person name="Haridas S."/>
            <person name="Albert R."/>
            <person name="Binder M."/>
            <person name="Bloem J."/>
            <person name="Labutti K."/>
            <person name="Salamov A."/>
            <person name="Andreopoulos B."/>
            <person name="Baker S."/>
            <person name="Barry K."/>
            <person name="Bills G."/>
            <person name="Bluhm B."/>
            <person name="Cannon C."/>
            <person name="Castanera R."/>
            <person name="Culley D."/>
            <person name="Daum C."/>
            <person name="Ezra D."/>
            <person name="Gonzalez J."/>
            <person name="Henrissat B."/>
            <person name="Kuo A."/>
            <person name="Liang C."/>
            <person name="Lipzen A."/>
            <person name="Lutzoni F."/>
            <person name="Magnuson J."/>
            <person name="Mondo S."/>
            <person name="Nolan M."/>
            <person name="Ohm R."/>
            <person name="Pangilinan J."/>
            <person name="Park H.-J."/>
            <person name="Ramirez L."/>
            <person name="Alfaro M."/>
            <person name="Sun H."/>
            <person name="Tritt A."/>
            <person name="Yoshinaga Y."/>
            <person name="Zwiers L.-H."/>
            <person name="Turgeon B."/>
            <person name="Goodwin S."/>
            <person name="Spatafora J."/>
            <person name="Crous P."/>
            <person name="Grigoriev I."/>
        </authorList>
    </citation>
    <scope>NUCLEOTIDE SEQUENCE</scope>
    <source>
        <strain evidence="1">CBS 207.26</strain>
    </source>
</reference>
<organism evidence="1 2">
    <name type="scientific">Zopfia rhizophila CBS 207.26</name>
    <dbReference type="NCBI Taxonomy" id="1314779"/>
    <lineage>
        <taxon>Eukaryota</taxon>
        <taxon>Fungi</taxon>
        <taxon>Dikarya</taxon>
        <taxon>Ascomycota</taxon>
        <taxon>Pezizomycotina</taxon>
        <taxon>Dothideomycetes</taxon>
        <taxon>Dothideomycetes incertae sedis</taxon>
        <taxon>Zopfiaceae</taxon>
        <taxon>Zopfia</taxon>
    </lineage>
</organism>
<accession>A0A6A6ELF0</accession>
<sequence length="191" mass="21316">MTMQDSRLLKKTTYAISLYRREHGRCRREVFFCHGDRNLASCGAISAGEKPLVHGMRPVRDWRLLRMQEVKRNAVTLPSAHLYPSVMLRNTRALGCPEGSPMIEGQPAVSGGLTCCGGSRRRRVAGARRRRLVVAELNRLREDSNGFLINTTVITLFVSLPSLSFPPLLALSLCVSQGPLSFRFSLLFLCV</sequence>
<protein>
    <submittedName>
        <fullName evidence="1">Uncharacterized protein</fullName>
    </submittedName>
</protein>
<evidence type="ECO:0000313" key="1">
    <source>
        <dbReference type="EMBL" id="KAF2191985.1"/>
    </source>
</evidence>
<dbReference type="AlphaFoldDB" id="A0A6A6ELF0"/>
<evidence type="ECO:0000313" key="2">
    <source>
        <dbReference type="Proteomes" id="UP000800200"/>
    </source>
</evidence>
<name>A0A6A6ELF0_9PEZI</name>
<keyword evidence="2" id="KW-1185">Reference proteome</keyword>